<keyword evidence="3" id="KW-0862">Zinc</keyword>
<comment type="similarity">
    <text evidence="1">Belongs to the Gfa family.</text>
</comment>
<organism evidence="6 7">
    <name type="scientific">Mycena venus</name>
    <dbReference type="NCBI Taxonomy" id="2733690"/>
    <lineage>
        <taxon>Eukaryota</taxon>
        <taxon>Fungi</taxon>
        <taxon>Dikarya</taxon>
        <taxon>Basidiomycota</taxon>
        <taxon>Agaricomycotina</taxon>
        <taxon>Agaricomycetes</taxon>
        <taxon>Agaricomycetidae</taxon>
        <taxon>Agaricales</taxon>
        <taxon>Marasmiineae</taxon>
        <taxon>Mycenaceae</taxon>
        <taxon>Mycena</taxon>
    </lineage>
</organism>
<dbReference type="OrthoDB" id="428768at2759"/>
<dbReference type="AlphaFoldDB" id="A0A8H6YMP9"/>
<comment type="caution">
    <text evidence="6">The sequence shown here is derived from an EMBL/GenBank/DDBJ whole genome shotgun (WGS) entry which is preliminary data.</text>
</comment>
<dbReference type="Proteomes" id="UP000620124">
    <property type="component" value="Unassembled WGS sequence"/>
</dbReference>
<keyword evidence="7" id="KW-1185">Reference proteome</keyword>
<gene>
    <name evidence="6" type="ORF">MVEN_00629600</name>
</gene>
<reference evidence="6" key="1">
    <citation type="submission" date="2020-05" db="EMBL/GenBank/DDBJ databases">
        <title>Mycena genomes resolve the evolution of fungal bioluminescence.</title>
        <authorList>
            <person name="Tsai I.J."/>
        </authorList>
    </citation>
    <scope>NUCLEOTIDE SEQUENCE</scope>
    <source>
        <strain evidence="6">CCC161011</strain>
    </source>
</reference>
<name>A0A8H6YMP9_9AGAR</name>
<evidence type="ECO:0000259" key="5">
    <source>
        <dbReference type="PROSITE" id="PS51891"/>
    </source>
</evidence>
<evidence type="ECO:0000256" key="3">
    <source>
        <dbReference type="ARBA" id="ARBA00022833"/>
    </source>
</evidence>
<keyword evidence="2" id="KW-0479">Metal-binding</keyword>
<sequence>MPRHPLVPASSRQNRSLRGQISLQTTPRSCLPPVDRSKPWFPLAGSAMDGWSNEEEATATCFCGAVQLKFPTQGPGLVQSFICNCGDCHKITASMFASNFTIADSHLTHVRGRENLSTFSQSRTVASGNTMTNHFCKTCGTLMYRVSSGFPGKSILRIGTIDDFHLHETKLKPSVEMFIERRVAWLKGAEGVKQVEGSAL</sequence>
<dbReference type="PANTHER" id="PTHR33337:SF8">
    <property type="entry name" value="CENP-V_GFA DOMAIN-CONTAINING PROTEIN"/>
    <property type="match status" value="1"/>
</dbReference>
<evidence type="ECO:0000256" key="4">
    <source>
        <dbReference type="ARBA" id="ARBA00023239"/>
    </source>
</evidence>
<dbReference type="PROSITE" id="PS51891">
    <property type="entry name" value="CENP_V_GFA"/>
    <property type="match status" value="1"/>
</dbReference>
<dbReference type="Gene3D" id="3.90.1590.10">
    <property type="entry name" value="glutathione-dependent formaldehyde- activating enzyme (gfa)"/>
    <property type="match status" value="1"/>
</dbReference>
<dbReference type="GO" id="GO:0016846">
    <property type="term" value="F:carbon-sulfur lyase activity"/>
    <property type="evidence" value="ECO:0007669"/>
    <property type="project" value="InterPro"/>
</dbReference>
<accession>A0A8H6YMP9</accession>
<evidence type="ECO:0000313" key="7">
    <source>
        <dbReference type="Proteomes" id="UP000620124"/>
    </source>
</evidence>
<dbReference type="GO" id="GO:0046872">
    <property type="term" value="F:metal ion binding"/>
    <property type="evidence" value="ECO:0007669"/>
    <property type="project" value="UniProtKB-KW"/>
</dbReference>
<protein>
    <submittedName>
        <fullName evidence="6">Putative glutathione-dependent formaldehyde-activating gfa</fullName>
    </submittedName>
</protein>
<proteinExistence type="inferred from homology"/>
<dbReference type="EMBL" id="JACAZI010000004">
    <property type="protein sequence ID" value="KAF7362798.1"/>
    <property type="molecule type" value="Genomic_DNA"/>
</dbReference>
<dbReference type="InterPro" id="IPR011057">
    <property type="entry name" value="Mss4-like_sf"/>
</dbReference>
<evidence type="ECO:0000256" key="1">
    <source>
        <dbReference type="ARBA" id="ARBA00005495"/>
    </source>
</evidence>
<evidence type="ECO:0000256" key="2">
    <source>
        <dbReference type="ARBA" id="ARBA00022723"/>
    </source>
</evidence>
<dbReference type="SUPFAM" id="SSF51316">
    <property type="entry name" value="Mss4-like"/>
    <property type="match status" value="1"/>
</dbReference>
<dbReference type="InterPro" id="IPR006913">
    <property type="entry name" value="CENP-V/GFA"/>
</dbReference>
<keyword evidence="4" id="KW-0456">Lyase</keyword>
<evidence type="ECO:0000313" key="6">
    <source>
        <dbReference type="EMBL" id="KAF7362798.1"/>
    </source>
</evidence>
<feature type="domain" description="CENP-V/GFA" evidence="5">
    <location>
        <begin position="57"/>
        <end position="175"/>
    </location>
</feature>
<dbReference type="Pfam" id="PF04828">
    <property type="entry name" value="GFA"/>
    <property type="match status" value="1"/>
</dbReference>
<dbReference type="PANTHER" id="PTHR33337">
    <property type="entry name" value="GFA DOMAIN-CONTAINING PROTEIN"/>
    <property type="match status" value="1"/>
</dbReference>